<dbReference type="Proteomes" id="UP000886501">
    <property type="component" value="Unassembled WGS sequence"/>
</dbReference>
<name>A0ACB6Z8Y3_THEGA</name>
<keyword evidence="2" id="KW-1185">Reference proteome</keyword>
<evidence type="ECO:0000313" key="1">
    <source>
        <dbReference type="EMBL" id="KAF9646175.1"/>
    </source>
</evidence>
<dbReference type="EMBL" id="MU118065">
    <property type="protein sequence ID" value="KAF9646175.1"/>
    <property type="molecule type" value="Genomic_DNA"/>
</dbReference>
<evidence type="ECO:0000313" key="2">
    <source>
        <dbReference type="Proteomes" id="UP000886501"/>
    </source>
</evidence>
<organism evidence="1 2">
    <name type="scientific">Thelephora ganbajun</name>
    <name type="common">Ganba fungus</name>
    <dbReference type="NCBI Taxonomy" id="370292"/>
    <lineage>
        <taxon>Eukaryota</taxon>
        <taxon>Fungi</taxon>
        <taxon>Dikarya</taxon>
        <taxon>Basidiomycota</taxon>
        <taxon>Agaricomycotina</taxon>
        <taxon>Agaricomycetes</taxon>
        <taxon>Thelephorales</taxon>
        <taxon>Thelephoraceae</taxon>
        <taxon>Thelephora</taxon>
    </lineage>
</organism>
<reference evidence="1" key="2">
    <citation type="journal article" date="2020" name="Nat. Commun.">
        <title>Large-scale genome sequencing of mycorrhizal fungi provides insights into the early evolution of symbiotic traits.</title>
        <authorList>
            <person name="Miyauchi S."/>
            <person name="Kiss E."/>
            <person name="Kuo A."/>
            <person name="Drula E."/>
            <person name="Kohler A."/>
            <person name="Sanchez-Garcia M."/>
            <person name="Morin E."/>
            <person name="Andreopoulos B."/>
            <person name="Barry K.W."/>
            <person name="Bonito G."/>
            <person name="Buee M."/>
            <person name="Carver A."/>
            <person name="Chen C."/>
            <person name="Cichocki N."/>
            <person name="Clum A."/>
            <person name="Culley D."/>
            <person name="Crous P.W."/>
            <person name="Fauchery L."/>
            <person name="Girlanda M."/>
            <person name="Hayes R.D."/>
            <person name="Keri Z."/>
            <person name="LaButti K."/>
            <person name="Lipzen A."/>
            <person name="Lombard V."/>
            <person name="Magnuson J."/>
            <person name="Maillard F."/>
            <person name="Murat C."/>
            <person name="Nolan M."/>
            <person name="Ohm R.A."/>
            <person name="Pangilinan J."/>
            <person name="Pereira M.F."/>
            <person name="Perotto S."/>
            <person name="Peter M."/>
            <person name="Pfister S."/>
            <person name="Riley R."/>
            <person name="Sitrit Y."/>
            <person name="Stielow J.B."/>
            <person name="Szollosi G."/>
            <person name="Zifcakova L."/>
            <person name="Stursova M."/>
            <person name="Spatafora J.W."/>
            <person name="Tedersoo L."/>
            <person name="Vaario L.M."/>
            <person name="Yamada A."/>
            <person name="Yan M."/>
            <person name="Wang P."/>
            <person name="Xu J."/>
            <person name="Bruns T."/>
            <person name="Baldrian P."/>
            <person name="Vilgalys R."/>
            <person name="Dunand C."/>
            <person name="Henrissat B."/>
            <person name="Grigoriev I.V."/>
            <person name="Hibbett D."/>
            <person name="Nagy L.G."/>
            <person name="Martin F.M."/>
        </authorList>
    </citation>
    <scope>NUCLEOTIDE SEQUENCE</scope>
    <source>
        <strain evidence="1">P2</strain>
    </source>
</reference>
<protein>
    <submittedName>
        <fullName evidence="1">Uncharacterized protein</fullName>
    </submittedName>
</protein>
<proteinExistence type="predicted"/>
<comment type="caution">
    <text evidence="1">The sequence shown here is derived from an EMBL/GenBank/DDBJ whole genome shotgun (WGS) entry which is preliminary data.</text>
</comment>
<accession>A0ACB6Z8Y3</accession>
<sequence>MVIRTRRAALRDRTPVTNAPVQSASKAKGRVKGKAKNISTKVSKKRKATSPLTDIELEDAPAVEDKPTQTHDEMEKSQEEFSIGGFSFEDSQQSGVGLPGLELGESVILQSTPAPSWRRRQQTTQRVPSKSGSAQIMKQPAGLKTSSPLPPSSPIPTSPFPSSRPVEQEPEPGHELELIEEAPSEHLSDDPFGFLSVERKLRVKKGQPKRINKGKATDRSTPTPEPAYDDDGIEDLYASEEDAPPLRRYQTPPPRQPSPHSERSSSLTPLQSPHTPSTPNKRHNNKRKLARSRDSSPEPSAAPTSPSPSKPRVRSKPSADATEAGTGTRGRTRKKRKSEEMREEEGGYDEEMDPSQIAEHLEALLPKPISKSKKRAQARVKGTRQSTRKTMRRGKAPTPSSSEDESEPSPPKRPTSKKGGKKPASRTGRAKKDRDEEGEDVDLDEVEKARQERLEYFKNLDSYQLAKENVYVV</sequence>
<reference evidence="1" key="1">
    <citation type="submission" date="2019-10" db="EMBL/GenBank/DDBJ databases">
        <authorList>
            <consortium name="DOE Joint Genome Institute"/>
            <person name="Kuo A."/>
            <person name="Miyauchi S."/>
            <person name="Kiss E."/>
            <person name="Drula E."/>
            <person name="Kohler A."/>
            <person name="Sanchez-Garcia M."/>
            <person name="Andreopoulos B."/>
            <person name="Barry K.W."/>
            <person name="Bonito G."/>
            <person name="Buee M."/>
            <person name="Carver A."/>
            <person name="Chen C."/>
            <person name="Cichocki N."/>
            <person name="Clum A."/>
            <person name="Culley D."/>
            <person name="Crous P.W."/>
            <person name="Fauchery L."/>
            <person name="Girlanda M."/>
            <person name="Hayes R."/>
            <person name="Keri Z."/>
            <person name="Labutti K."/>
            <person name="Lipzen A."/>
            <person name="Lombard V."/>
            <person name="Magnuson J."/>
            <person name="Maillard F."/>
            <person name="Morin E."/>
            <person name="Murat C."/>
            <person name="Nolan M."/>
            <person name="Ohm R."/>
            <person name="Pangilinan J."/>
            <person name="Pereira M."/>
            <person name="Perotto S."/>
            <person name="Peter M."/>
            <person name="Riley R."/>
            <person name="Sitrit Y."/>
            <person name="Stielow B."/>
            <person name="Szollosi G."/>
            <person name="Zifcakova L."/>
            <person name="Stursova M."/>
            <person name="Spatafora J.W."/>
            <person name="Tedersoo L."/>
            <person name="Vaario L.-M."/>
            <person name="Yamada A."/>
            <person name="Yan M."/>
            <person name="Wang P."/>
            <person name="Xu J."/>
            <person name="Bruns T."/>
            <person name="Baldrian P."/>
            <person name="Vilgalys R."/>
            <person name="Henrissat B."/>
            <person name="Grigoriev I.V."/>
            <person name="Hibbett D."/>
            <person name="Nagy L.G."/>
            <person name="Martin F.M."/>
        </authorList>
    </citation>
    <scope>NUCLEOTIDE SEQUENCE</scope>
    <source>
        <strain evidence="1">P2</strain>
    </source>
</reference>
<gene>
    <name evidence="1" type="ORF">BDM02DRAFT_278405</name>
</gene>